<gene>
    <name evidence="1" type="primary">A06g506110.1_BraROA</name>
    <name evidence="1" type="ORF">IGI04_023554</name>
</gene>
<reference evidence="1 2" key="1">
    <citation type="submission" date="2021-03" db="EMBL/GenBank/DDBJ databases">
        <authorList>
            <person name="King G.J."/>
            <person name="Bancroft I."/>
            <person name="Baten A."/>
            <person name="Bloomfield J."/>
            <person name="Borpatragohain P."/>
            <person name="He Z."/>
            <person name="Irish N."/>
            <person name="Irwin J."/>
            <person name="Liu K."/>
            <person name="Mauleon R.P."/>
            <person name="Moore J."/>
            <person name="Morris R."/>
            <person name="Ostergaard L."/>
            <person name="Wang B."/>
            <person name="Wells R."/>
        </authorList>
    </citation>
    <scope>NUCLEOTIDE SEQUENCE [LARGE SCALE GENOMIC DNA]</scope>
    <source>
        <strain evidence="1">R-o-18</strain>
        <tissue evidence="1">Leaf</tissue>
    </source>
</reference>
<keyword evidence="2" id="KW-1185">Reference proteome</keyword>
<evidence type="ECO:0000313" key="1">
    <source>
        <dbReference type="EMBL" id="KAG5393591.1"/>
    </source>
</evidence>
<comment type="caution">
    <text evidence="1">The sequence shown here is derived from an EMBL/GenBank/DDBJ whole genome shotgun (WGS) entry which is preliminary data.</text>
</comment>
<accession>A0ABQ7M8F2</accession>
<organism evidence="1 2">
    <name type="scientific">Brassica rapa subsp. trilocularis</name>
    <dbReference type="NCBI Taxonomy" id="1813537"/>
    <lineage>
        <taxon>Eukaryota</taxon>
        <taxon>Viridiplantae</taxon>
        <taxon>Streptophyta</taxon>
        <taxon>Embryophyta</taxon>
        <taxon>Tracheophyta</taxon>
        <taxon>Spermatophyta</taxon>
        <taxon>Magnoliopsida</taxon>
        <taxon>eudicotyledons</taxon>
        <taxon>Gunneridae</taxon>
        <taxon>Pentapetalae</taxon>
        <taxon>rosids</taxon>
        <taxon>malvids</taxon>
        <taxon>Brassicales</taxon>
        <taxon>Brassicaceae</taxon>
        <taxon>Brassiceae</taxon>
        <taxon>Brassica</taxon>
    </lineage>
</organism>
<feature type="non-terminal residue" evidence="1">
    <location>
        <position position="200"/>
    </location>
</feature>
<dbReference type="EMBL" id="JADBGQ010000006">
    <property type="protein sequence ID" value="KAG5393591.1"/>
    <property type="molecule type" value="Genomic_DNA"/>
</dbReference>
<name>A0ABQ7M8F2_BRACM</name>
<sequence>MEHSVLFSLLGLSEEHPQYVGNVSFLERCLATFSFRFLKVLPIVALSTCIGSGASSECVLVVSGGLAKGFGCGMSALIRAMLIFGNCTRNVRGARLGGCGCLAANSSWATMQPTLWPSWSCKSPFTSCTRTKFAAITRGSVSIDVRDEVSINVGWKISVDGRLASVDGGERVWINKICVWVDSGWQVSIDKLLLLSIDEE</sequence>
<evidence type="ECO:0000313" key="2">
    <source>
        <dbReference type="Proteomes" id="UP000823674"/>
    </source>
</evidence>
<proteinExistence type="predicted"/>
<protein>
    <submittedName>
        <fullName evidence="1">Uncharacterized protein</fullName>
    </submittedName>
</protein>
<dbReference type="Proteomes" id="UP000823674">
    <property type="component" value="Chromosome A06"/>
</dbReference>